<dbReference type="GO" id="GO:0030422">
    <property type="term" value="P:siRNA processing"/>
    <property type="evidence" value="ECO:0007669"/>
    <property type="project" value="TreeGrafter"/>
</dbReference>
<dbReference type="Pfam" id="PF00035">
    <property type="entry name" value="dsrm"/>
    <property type="match status" value="2"/>
</dbReference>
<feature type="domain" description="DRBM" evidence="8">
    <location>
        <begin position="142"/>
        <end position="210"/>
    </location>
</feature>
<dbReference type="PANTHER" id="PTHR46205:SF2">
    <property type="entry name" value="INTERFERON-INDUCIBLE DOUBLE-STRANDED RNA-DEPENDENT PROTEIN KINASE ACTIVATOR A"/>
    <property type="match status" value="1"/>
</dbReference>
<keyword evidence="6" id="KW-0943">RNA-mediated gene silencing</keyword>
<keyword evidence="3" id="KW-0963">Cytoplasm</keyword>
<dbReference type="InterPro" id="IPR014720">
    <property type="entry name" value="dsRBD_dom"/>
</dbReference>
<reference evidence="9 10" key="1">
    <citation type="journal article" date="2024" name="Proc. Natl. Acad. Sci. U.S.A.">
        <title>The genetic regulatory architecture and epigenomic basis for age-related changes in rattlesnake venom.</title>
        <authorList>
            <person name="Hogan M.P."/>
            <person name="Holding M.L."/>
            <person name="Nystrom G.S."/>
            <person name="Colston T.J."/>
            <person name="Bartlett D.A."/>
            <person name="Mason A.J."/>
            <person name="Ellsworth S.A."/>
            <person name="Rautsaw R.M."/>
            <person name="Lawrence K.C."/>
            <person name="Strickland J.L."/>
            <person name="He B."/>
            <person name="Fraser P."/>
            <person name="Margres M.J."/>
            <person name="Gilbert D.M."/>
            <person name="Gibbs H.L."/>
            <person name="Parkinson C.L."/>
            <person name="Rokyta D.R."/>
        </authorList>
    </citation>
    <scope>NUCLEOTIDE SEQUENCE [LARGE SCALE GENOMIC DNA]</scope>
    <source>
        <strain evidence="9">DRR0105</strain>
    </source>
</reference>
<dbReference type="Gene3D" id="3.30.160.20">
    <property type="match status" value="3"/>
</dbReference>
<dbReference type="CDD" id="cd19892">
    <property type="entry name" value="DSRM_PRKRA_rpt3"/>
    <property type="match status" value="1"/>
</dbReference>
<dbReference type="GO" id="GO:0003725">
    <property type="term" value="F:double-stranded RNA binding"/>
    <property type="evidence" value="ECO:0007669"/>
    <property type="project" value="TreeGrafter"/>
</dbReference>
<dbReference type="GO" id="GO:0035197">
    <property type="term" value="F:siRNA binding"/>
    <property type="evidence" value="ECO:0007669"/>
    <property type="project" value="TreeGrafter"/>
</dbReference>
<dbReference type="GO" id="GO:0048471">
    <property type="term" value="C:perinuclear region of cytoplasm"/>
    <property type="evidence" value="ECO:0007669"/>
    <property type="project" value="UniProtKB-SubCell"/>
</dbReference>
<dbReference type="GO" id="GO:0016442">
    <property type="term" value="C:RISC complex"/>
    <property type="evidence" value="ECO:0007669"/>
    <property type="project" value="TreeGrafter"/>
</dbReference>
<dbReference type="EMBL" id="JAOTOJ010000001">
    <property type="protein sequence ID" value="KAK9410764.1"/>
    <property type="molecule type" value="Genomic_DNA"/>
</dbReference>
<dbReference type="SUPFAM" id="SSF54768">
    <property type="entry name" value="dsRNA-binding domain-like"/>
    <property type="match status" value="3"/>
</dbReference>
<evidence type="ECO:0000256" key="2">
    <source>
        <dbReference type="ARBA" id="ARBA00005856"/>
    </source>
</evidence>
<comment type="similarity">
    <text evidence="2">Belongs to the PRKRA family.</text>
</comment>
<dbReference type="AlphaFoldDB" id="A0AAW1C8Y1"/>
<feature type="domain" description="DRBM" evidence="8">
    <location>
        <begin position="50"/>
        <end position="117"/>
    </location>
</feature>
<dbReference type="FunFam" id="3.30.160.20:FF:000018">
    <property type="entry name" value="RISC-loading complex subunit TARBP2 isoform X3"/>
    <property type="match status" value="1"/>
</dbReference>
<organism evidence="9 10">
    <name type="scientific">Crotalus adamanteus</name>
    <name type="common">Eastern diamondback rattlesnake</name>
    <dbReference type="NCBI Taxonomy" id="8729"/>
    <lineage>
        <taxon>Eukaryota</taxon>
        <taxon>Metazoa</taxon>
        <taxon>Chordata</taxon>
        <taxon>Craniata</taxon>
        <taxon>Vertebrata</taxon>
        <taxon>Euteleostomi</taxon>
        <taxon>Lepidosauria</taxon>
        <taxon>Squamata</taxon>
        <taxon>Bifurcata</taxon>
        <taxon>Unidentata</taxon>
        <taxon>Episquamata</taxon>
        <taxon>Toxicofera</taxon>
        <taxon>Serpentes</taxon>
        <taxon>Colubroidea</taxon>
        <taxon>Viperidae</taxon>
        <taxon>Crotalinae</taxon>
        <taxon>Crotalus</taxon>
    </lineage>
</organism>
<dbReference type="PANTHER" id="PTHR46205">
    <property type="entry name" value="LOQUACIOUS, ISOFORM B"/>
    <property type="match status" value="1"/>
</dbReference>
<evidence type="ECO:0000256" key="4">
    <source>
        <dbReference type="ARBA" id="ARBA00022737"/>
    </source>
</evidence>
<evidence type="ECO:0000256" key="3">
    <source>
        <dbReference type="ARBA" id="ARBA00022490"/>
    </source>
</evidence>
<dbReference type="GO" id="GO:0070920">
    <property type="term" value="P:regulation of regulatory ncRNA processing"/>
    <property type="evidence" value="ECO:0007669"/>
    <property type="project" value="TreeGrafter"/>
</dbReference>
<name>A0AAW1C8Y1_CROAD</name>
<dbReference type="FunFam" id="3.30.160.20:FF:000007">
    <property type="entry name" value="Double-stranded RNA-binding protein Staufen homolog 1"/>
    <property type="match status" value="1"/>
</dbReference>
<keyword evidence="9" id="KW-0418">Kinase</keyword>
<accession>A0AAW1C8Y1</accession>
<proteinExistence type="inferred from homology"/>
<gene>
    <name evidence="9" type="ORF">NXF25_001939</name>
</gene>
<dbReference type="CDD" id="cd19891">
    <property type="entry name" value="DSRM_PRKRA_rpt2"/>
    <property type="match status" value="1"/>
</dbReference>
<dbReference type="InterPro" id="IPR051247">
    <property type="entry name" value="RLC_Component"/>
</dbReference>
<dbReference type="GO" id="GO:0005634">
    <property type="term" value="C:nucleus"/>
    <property type="evidence" value="ECO:0007669"/>
    <property type="project" value="TreeGrafter"/>
</dbReference>
<dbReference type="GO" id="GO:0016301">
    <property type="term" value="F:kinase activity"/>
    <property type="evidence" value="ECO:0007669"/>
    <property type="project" value="UniProtKB-KW"/>
</dbReference>
<dbReference type="InterPro" id="IPR032478">
    <property type="entry name" value="Staufen_C"/>
</dbReference>
<feature type="domain" description="DRBM" evidence="8">
    <location>
        <begin position="257"/>
        <end position="325"/>
    </location>
</feature>
<evidence type="ECO:0000256" key="7">
    <source>
        <dbReference type="PROSITE-ProRule" id="PRU00266"/>
    </source>
</evidence>
<dbReference type="PROSITE" id="PS50137">
    <property type="entry name" value="DS_RBD"/>
    <property type="match status" value="3"/>
</dbReference>
<dbReference type="Proteomes" id="UP001474421">
    <property type="component" value="Unassembled WGS sequence"/>
</dbReference>
<keyword evidence="9" id="KW-0808">Transferase</keyword>
<evidence type="ECO:0000313" key="10">
    <source>
        <dbReference type="Proteomes" id="UP001474421"/>
    </source>
</evidence>
<keyword evidence="5 7" id="KW-0694">RNA-binding</keyword>
<dbReference type="InterPro" id="IPR044465">
    <property type="entry name" value="PRKRA_DSRM_1"/>
</dbReference>
<evidence type="ECO:0000313" key="9">
    <source>
        <dbReference type="EMBL" id="KAK9410764.1"/>
    </source>
</evidence>
<dbReference type="InterPro" id="IPR044466">
    <property type="entry name" value="PRKRA_DSRM_2"/>
</dbReference>
<comment type="subcellular location">
    <subcellularLocation>
        <location evidence="1">Cytoplasm</location>
        <location evidence="1">Perinuclear region</location>
    </subcellularLocation>
</comment>
<evidence type="ECO:0000256" key="6">
    <source>
        <dbReference type="ARBA" id="ARBA00023158"/>
    </source>
</evidence>
<dbReference type="SMART" id="SM00358">
    <property type="entry name" value="DSRM"/>
    <property type="match status" value="3"/>
</dbReference>
<keyword evidence="4" id="KW-0677">Repeat</keyword>
<evidence type="ECO:0000256" key="1">
    <source>
        <dbReference type="ARBA" id="ARBA00004556"/>
    </source>
</evidence>
<evidence type="ECO:0000256" key="5">
    <source>
        <dbReference type="ARBA" id="ARBA00022884"/>
    </source>
</evidence>
<dbReference type="GO" id="GO:0070578">
    <property type="term" value="C:RISC-loading complex"/>
    <property type="evidence" value="ECO:0007669"/>
    <property type="project" value="TreeGrafter"/>
</dbReference>
<comment type="caution">
    <text evidence="9">The sequence shown here is derived from an EMBL/GenBank/DDBJ whole genome shotgun (WGS) entry which is preliminary data.</text>
</comment>
<keyword evidence="10" id="KW-1185">Reference proteome</keyword>
<dbReference type="InterPro" id="IPR044467">
    <property type="entry name" value="PRKRA_DSRM_3"/>
</dbReference>
<sequence>MEALVGGSVAASLPCAPLTPEELSGQRNSPRAKPKLASLEEIIAAKPNKTPIQLLLEYGTKAHLNPEYEFEKAEGEVHMPIFTYKVIIGDIIATGEGRSKKIAKHRAAEAALNILKSSPNVCISMPDHTIPDPINQAQKQTNPIGSLQELAMRKGWRLPEYSLAQETGPPHKREFVMTCRIETFVETGMGTSKKLAKRNAAEKLLEKFHSFCQDNITISLGKEQMHNLGCTWDILRNSSGEKITMLKISSLNIPNTDYIQLLGEIAEEQGFNIKYLNVEELSVNGQFQSLVELSTNPIIVCHGTGISWSNAHNDSAHNALQMNNQENRNLQSCEQGRRHTAFNSIVFDESVSSVPK</sequence>
<dbReference type="CDD" id="cd19889">
    <property type="entry name" value="DSRM_PRKRA_rpt1"/>
    <property type="match status" value="1"/>
</dbReference>
<protein>
    <submittedName>
        <fullName evidence="9">Interferon-inducible double-stranded RNA-dependent protein kinase activator A</fullName>
    </submittedName>
</protein>
<evidence type="ECO:0000259" key="8">
    <source>
        <dbReference type="PROSITE" id="PS50137"/>
    </source>
</evidence>
<dbReference type="Pfam" id="PF16482">
    <property type="entry name" value="Staufen_C"/>
    <property type="match status" value="1"/>
</dbReference>